<dbReference type="AlphaFoldDB" id="A0A7G9T7G3"/>
<organism evidence="2 3">
    <name type="scientific">Weissella diestrammenae</name>
    <dbReference type="NCBI Taxonomy" id="1162633"/>
    <lineage>
        <taxon>Bacteria</taxon>
        <taxon>Bacillati</taxon>
        <taxon>Bacillota</taxon>
        <taxon>Bacilli</taxon>
        <taxon>Lactobacillales</taxon>
        <taxon>Lactobacillaceae</taxon>
        <taxon>Weissella</taxon>
    </lineage>
</organism>
<evidence type="ECO:0000313" key="3">
    <source>
        <dbReference type="Proteomes" id="UP000515800"/>
    </source>
</evidence>
<dbReference type="InterPro" id="IPR021324">
    <property type="entry name" value="DUF2929"/>
</dbReference>
<dbReference type="Pfam" id="PF11151">
    <property type="entry name" value="DUF2929"/>
    <property type="match status" value="1"/>
</dbReference>
<name>A0A7G9T7G3_9LACO</name>
<keyword evidence="1" id="KW-1133">Transmembrane helix</keyword>
<dbReference type="RefSeq" id="WP_187529866.1">
    <property type="nucleotide sequence ID" value="NZ_JAGMVT010000025.1"/>
</dbReference>
<keyword evidence="3" id="KW-1185">Reference proteome</keyword>
<proteinExistence type="predicted"/>
<sequence>MRYIVTFFWTAILGAVIGYIGSALQNAHADYQQTIIVALVTGSIGAIASYFISKAHAPKVVMDSDEDEEA</sequence>
<accession>A0A7G9T7G3</accession>
<dbReference type="KEGG" id="wdi:H9L19_00605"/>
<evidence type="ECO:0000256" key="1">
    <source>
        <dbReference type="SAM" id="Phobius"/>
    </source>
</evidence>
<dbReference type="Proteomes" id="UP000515800">
    <property type="component" value="Chromosome"/>
</dbReference>
<dbReference type="EMBL" id="CP060724">
    <property type="protein sequence ID" value="QNN76038.1"/>
    <property type="molecule type" value="Genomic_DNA"/>
</dbReference>
<keyword evidence="1" id="KW-0472">Membrane</keyword>
<protein>
    <submittedName>
        <fullName evidence="2">YjzD family protein</fullName>
    </submittedName>
</protein>
<feature type="transmembrane region" description="Helical" evidence="1">
    <location>
        <begin position="7"/>
        <end position="25"/>
    </location>
</feature>
<gene>
    <name evidence="2" type="ORF">H9L19_00605</name>
</gene>
<evidence type="ECO:0000313" key="2">
    <source>
        <dbReference type="EMBL" id="QNN76038.1"/>
    </source>
</evidence>
<reference evidence="2 3" key="1">
    <citation type="submission" date="2020-08" db="EMBL/GenBank/DDBJ databases">
        <title>Genome sequence of Weissella diestrammenae KACC 16890T.</title>
        <authorList>
            <person name="Hyun D.-W."/>
            <person name="Bae J.-W."/>
        </authorList>
    </citation>
    <scope>NUCLEOTIDE SEQUENCE [LARGE SCALE GENOMIC DNA]</scope>
    <source>
        <strain evidence="2 3">KACC 16890</strain>
    </source>
</reference>
<keyword evidence="1" id="KW-0812">Transmembrane</keyword>
<feature type="transmembrane region" description="Helical" evidence="1">
    <location>
        <begin position="31"/>
        <end position="52"/>
    </location>
</feature>